<proteinExistence type="predicted"/>
<sequence length="295" mass="31590">MGRAVWIVVGWLMIPLGIGLAVVQAVPGEPPGVAGIAPPAAEAQARAAEAQAPATAVLAGEGADAGPSGVELPEEWRRAIDQVVIPREVLDRLPELAAIQQKLMRVDGVLMSGTDHRNGKVFVGVRSLEARERVEAAIAREGIPPEWVEIFGGAGLLSEERPLEGCQLADPPRPEPGPQYLEVTPAVVRPGQGISLVIRGVPEDQLMRGVEAYLECWDGEGWSPRFYLITAYGGGGPHSVLYGGPLVIVDLGLFGTGPERHLVPDQLEPGWYRIRKPLGRTRFVPAEVVGYLQVR</sequence>
<evidence type="ECO:0000313" key="2">
    <source>
        <dbReference type="Proteomes" id="UP000194267"/>
    </source>
</evidence>
<gene>
    <name evidence="1" type="ORF">A6D92_02885</name>
</gene>
<accession>A0A1Y2T629</accession>
<comment type="caution">
    <text evidence="1">The sequence shown here is derived from an EMBL/GenBank/DDBJ whole genome shotgun (WGS) entry which is preliminary data.</text>
</comment>
<organism evidence="1 2">
    <name type="scientific">Symbiobacterium thermophilum</name>
    <dbReference type="NCBI Taxonomy" id="2734"/>
    <lineage>
        <taxon>Bacteria</taxon>
        <taxon>Bacillati</taxon>
        <taxon>Bacillota</taxon>
        <taxon>Clostridia</taxon>
        <taxon>Eubacteriales</taxon>
        <taxon>Symbiobacteriaceae</taxon>
        <taxon>Symbiobacterium</taxon>
    </lineage>
</organism>
<evidence type="ECO:0000313" key="1">
    <source>
        <dbReference type="EMBL" id="OTA41910.1"/>
    </source>
</evidence>
<reference evidence="2" key="1">
    <citation type="submission" date="2016-04" db="EMBL/GenBank/DDBJ databases">
        <authorList>
            <person name="Antunes L.P."/>
            <person name="Martins L.F."/>
            <person name="Pereira R.V."/>
            <person name="Thomas A.M."/>
            <person name="Barbosa D."/>
            <person name="Nascimento L."/>
            <person name="Silva G.M."/>
            <person name="Condomitti G.W."/>
            <person name="Digiampietri L.A."/>
            <person name="Lombardi K.C."/>
            <person name="Ramos P.L."/>
            <person name="Quaggio R.B."/>
            <person name="Oliveira J.C."/>
            <person name="Pascon R.C."/>
            <person name="Cruz J.B."/>
            <person name="Silva A.M."/>
            <person name="Setubal J.C."/>
        </authorList>
    </citation>
    <scope>NUCLEOTIDE SEQUENCE [LARGE SCALE GENOMIC DNA]</scope>
</reference>
<name>A0A1Y2T629_SYMTR</name>
<dbReference type="Proteomes" id="UP000194267">
    <property type="component" value="Unassembled WGS sequence"/>
</dbReference>
<protein>
    <submittedName>
        <fullName evidence="1">Uncharacterized protein</fullName>
    </submittedName>
</protein>
<dbReference type="AlphaFoldDB" id="A0A1Y2T629"/>
<dbReference type="EMBL" id="LWLV01000156">
    <property type="protein sequence ID" value="OTA41910.1"/>
    <property type="molecule type" value="Genomic_DNA"/>
</dbReference>